<reference evidence="2" key="1">
    <citation type="submission" date="2021-07" db="EMBL/GenBank/DDBJ databases">
        <authorList>
            <person name="Durling M."/>
        </authorList>
    </citation>
    <scope>NUCLEOTIDE SEQUENCE</scope>
</reference>
<dbReference type="Proteomes" id="UP000696280">
    <property type="component" value="Unassembled WGS sequence"/>
</dbReference>
<proteinExistence type="predicted"/>
<protein>
    <submittedName>
        <fullName evidence="2">Uncharacterized protein</fullName>
    </submittedName>
</protein>
<dbReference type="EMBL" id="CAJVRL010000120">
    <property type="protein sequence ID" value="CAG8961935.1"/>
    <property type="molecule type" value="Genomic_DNA"/>
</dbReference>
<evidence type="ECO:0000256" key="1">
    <source>
        <dbReference type="SAM" id="SignalP"/>
    </source>
</evidence>
<keyword evidence="3" id="KW-1185">Reference proteome</keyword>
<dbReference type="AlphaFoldDB" id="A0A9N9LCY8"/>
<gene>
    <name evidence="2" type="ORF">HYFRA_00014093</name>
</gene>
<evidence type="ECO:0000313" key="3">
    <source>
        <dbReference type="Proteomes" id="UP000696280"/>
    </source>
</evidence>
<organism evidence="2 3">
    <name type="scientific">Hymenoscyphus fraxineus</name>
    <dbReference type="NCBI Taxonomy" id="746836"/>
    <lineage>
        <taxon>Eukaryota</taxon>
        <taxon>Fungi</taxon>
        <taxon>Dikarya</taxon>
        <taxon>Ascomycota</taxon>
        <taxon>Pezizomycotina</taxon>
        <taxon>Leotiomycetes</taxon>
        <taxon>Helotiales</taxon>
        <taxon>Helotiaceae</taxon>
        <taxon>Hymenoscyphus</taxon>
    </lineage>
</organism>
<evidence type="ECO:0000313" key="2">
    <source>
        <dbReference type="EMBL" id="CAG8961935.1"/>
    </source>
</evidence>
<comment type="caution">
    <text evidence="2">The sequence shown here is derived from an EMBL/GenBank/DDBJ whole genome shotgun (WGS) entry which is preliminary data.</text>
</comment>
<sequence length="111" mass="12315">MHFSTISLLALGALTTGIIAGRAKYGWCEDKNDLNIPAIFNDEETKKACEQYNTSGCGDCVFGVDKGECSNDAGLLGIRFLGTMAVLWDWDNWDQWDFLWILLDCTIRVAG</sequence>
<feature type="chain" id="PRO_5040495442" evidence="1">
    <location>
        <begin position="21"/>
        <end position="111"/>
    </location>
</feature>
<keyword evidence="1" id="KW-0732">Signal</keyword>
<feature type="signal peptide" evidence="1">
    <location>
        <begin position="1"/>
        <end position="20"/>
    </location>
</feature>
<accession>A0A9N9LCY8</accession>
<name>A0A9N9LCY8_9HELO</name>